<dbReference type="Proteomes" id="UP001157006">
    <property type="component" value="Chromosome 1S"/>
</dbReference>
<keyword evidence="1" id="KW-0472">Membrane</keyword>
<evidence type="ECO:0000256" key="1">
    <source>
        <dbReference type="SAM" id="Phobius"/>
    </source>
</evidence>
<dbReference type="EMBL" id="OX451735">
    <property type="protein sequence ID" value="CAI8595388.1"/>
    <property type="molecule type" value="Genomic_DNA"/>
</dbReference>
<keyword evidence="1" id="KW-0812">Transmembrane</keyword>
<feature type="transmembrane region" description="Helical" evidence="1">
    <location>
        <begin position="35"/>
        <end position="58"/>
    </location>
</feature>
<evidence type="ECO:0000313" key="2">
    <source>
        <dbReference type="EMBL" id="CAI8595388.1"/>
    </source>
</evidence>
<protein>
    <submittedName>
        <fullName evidence="2">Uncharacterized protein</fullName>
    </submittedName>
</protein>
<organism evidence="2 3">
    <name type="scientific">Vicia faba</name>
    <name type="common">Broad bean</name>
    <name type="synonym">Faba vulgaris</name>
    <dbReference type="NCBI Taxonomy" id="3906"/>
    <lineage>
        <taxon>Eukaryota</taxon>
        <taxon>Viridiplantae</taxon>
        <taxon>Streptophyta</taxon>
        <taxon>Embryophyta</taxon>
        <taxon>Tracheophyta</taxon>
        <taxon>Spermatophyta</taxon>
        <taxon>Magnoliopsida</taxon>
        <taxon>eudicotyledons</taxon>
        <taxon>Gunneridae</taxon>
        <taxon>Pentapetalae</taxon>
        <taxon>rosids</taxon>
        <taxon>fabids</taxon>
        <taxon>Fabales</taxon>
        <taxon>Fabaceae</taxon>
        <taxon>Papilionoideae</taxon>
        <taxon>50 kb inversion clade</taxon>
        <taxon>NPAAA clade</taxon>
        <taxon>Hologalegina</taxon>
        <taxon>IRL clade</taxon>
        <taxon>Fabeae</taxon>
        <taxon>Vicia</taxon>
    </lineage>
</organism>
<evidence type="ECO:0000313" key="3">
    <source>
        <dbReference type="Proteomes" id="UP001157006"/>
    </source>
</evidence>
<accession>A0AAV0ZCZ5</accession>
<gene>
    <name evidence="2" type="ORF">VFH_I188720</name>
</gene>
<keyword evidence="3" id="KW-1185">Reference proteome</keyword>
<dbReference type="AlphaFoldDB" id="A0AAV0ZCZ5"/>
<name>A0AAV0ZCZ5_VICFA</name>
<keyword evidence="1" id="KW-1133">Transmembrane helix</keyword>
<proteinExistence type="predicted"/>
<reference evidence="2 3" key="1">
    <citation type="submission" date="2023-01" db="EMBL/GenBank/DDBJ databases">
        <authorList>
            <person name="Kreplak J."/>
        </authorList>
    </citation>
    <scope>NUCLEOTIDE SEQUENCE [LARGE SCALE GENOMIC DNA]</scope>
</reference>
<sequence>MWMLGVEVTVKMVGRKMEWSCSVVFVLNLEVLLEIFHRICILYFCEILYCFWTVWIILKQGLDCFEVFVAADLWTTLVQVMEQFDAS</sequence>